<reference evidence="3" key="2">
    <citation type="submission" date="2012-11" db="EMBL/GenBank/DDBJ databases">
        <authorList>
            <person name="Kuo A."/>
            <person name="Curtis B.A."/>
            <person name="Tanifuji G."/>
            <person name="Burki F."/>
            <person name="Gruber A."/>
            <person name="Irimia M."/>
            <person name="Maruyama S."/>
            <person name="Arias M.C."/>
            <person name="Ball S.G."/>
            <person name="Gile G.H."/>
            <person name="Hirakawa Y."/>
            <person name="Hopkins J.F."/>
            <person name="Rensing S.A."/>
            <person name="Schmutz J."/>
            <person name="Symeonidi A."/>
            <person name="Elias M."/>
            <person name="Eveleigh R.J."/>
            <person name="Herman E.K."/>
            <person name="Klute M.J."/>
            <person name="Nakayama T."/>
            <person name="Obornik M."/>
            <person name="Reyes-Prieto A."/>
            <person name="Armbrust E.V."/>
            <person name="Aves S.J."/>
            <person name="Beiko R.G."/>
            <person name="Coutinho P."/>
            <person name="Dacks J.B."/>
            <person name="Durnford D.G."/>
            <person name="Fast N.M."/>
            <person name="Green B.R."/>
            <person name="Grisdale C."/>
            <person name="Hempe F."/>
            <person name="Henrissat B."/>
            <person name="Hoppner M.P."/>
            <person name="Ishida K.-I."/>
            <person name="Kim E."/>
            <person name="Koreny L."/>
            <person name="Kroth P.G."/>
            <person name="Liu Y."/>
            <person name="Malik S.-B."/>
            <person name="Maier U.G."/>
            <person name="McRose D."/>
            <person name="Mock T."/>
            <person name="Neilson J.A."/>
            <person name="Onodera N.T."/>
            <person name="Poole A.M."/>
            <person name="Pritham E.J."/>
            <person name="Richards T.A."/>
            <person name="Rocap G."/>
            <person name="Roy S.W."/>
            <person name="Sarai C."/>
            <person name="Schaack S."/>
            <person name="Shirato S."/>
            <person name="Slamovits C.H."/>
            <person name="Spencer D.F."/>
            <person name="Suzuki S."/>
            <person name="Worden A.Z."/>
            <person name="Zauner S."/>
            <person name="Barry K."/>
            <person name="Bell C."/>
            <person name="Bharti A.K."/>
            <person name="Crow J.A."/>
            <person name="Grimwood J."/>
            <person name="Kramer R."/>
            <person name="Lindquist E."/>
            <person name="Lucas S."/>
            <person name="Salamov A."/>
            <person name="McFadden G.I."/>
            <person name="Lane C.E."/>
            <person name="Keeling P.J."/>
            <person name="Gray M.W."/>
            <person name="Grigoriev I.V."/>
            <person name="Archibald J.M."/>
        </authorList>
    </citation>
    <scope>NUCLEOTIDE SEQUENCE</scope>
    <source>
        <strain evidence="3">CCMP2712</strain>
    </source>
</reference>
<dbReference type="KEGG" id="gtt:GUITHDRAFT_105243"/>
<evidence type="ECO:0000313" key="2">
    <source>
        <dbReference type="EnsemblProtists" id="EKX49169"/>
    </source>
</evidence>
<dbReference type="Proteomes" id="UP000011087">
    <property type="component" value="Unassembled WGS sequence"/>
</dbReference>
<keyword evidence="3" id="KW-1185">Reference proteome</keyword>
<gene>
    <name evidence="1" type="ORF">GUITHDRAFT_105243</name>
</gene>
<reference evidence="1 3" key="1">
    <citation type="journal article" date="2012" name="Nature">
        <title>Algal genomes reveal evolutionary mosaicism and the fate of nucleomorphs.</title>
        <authorList>
            <consortium name="DOE Joint Genome Institute"/>
            <person name="Curtis B.A."/>
            <person name="Tanifuji G."/>
            <person name="Burki F."/>
            <person name="Gruber A."/>
            <person name="Irimia M."/>
            <person name="Maruyama S."/>
            <person name="Arias M.C."/>
            <person name="Ball S.G."/>
            <person name="Gile G.H."/>
            <person name="Hirakawa Y."/>
            <person name="Hopkins J.F."/>
            <person name="Kuo A."/>
            <person name="Rensing S.A."/>
            <person name="Schmutz J."/>
            <person name="Symeonidi A."/>
            <person name="Elias M."/>
            <person name="Eveleigh R.J."/>
            <person name="Herman E.K."/>
            <person name="Klute M.J."/>
            <person name="Nakayama T."/>
            <person name="Obornik M."/>
            <person name="Reyes-Prieto A."/>
            <person name="Armbrust E.V."/>
            <person name="Aves S.J."/>
            <person name="Beiko R.G."/>
            <person name="Coutinho P."/>
            <person name="Dacks J.B."/>
            <person name="Durnford D.G."/>
            <person name="Fast N.M."/>
            <person name="Green B.R."/>
            <person name="Grisdale C.J."/>
            <person name="Hempel F."/>
            <person name="Henrissat B."/>
            <person name="Hoppner M.P."/>
            <person name="Ishida K."/>
            <person name="Kim E."/>
            <person name="Koreny L."/>
            <person name="Kroth P.G."/>
            <person name="Liu Y."/>
            <person name="Malik S.B."/>
            <person name="Maier U.G."/>
            <person name="McRose D."/>
            <person name="Mock T."/>
            <person name="Neilson J.A."/>
            <person name="Onodera N.T."/>
            <person name="Poole A.M."/>
            <person name="Pritham E.J."/>
            <person name="Richards T.A."/>
            <person name="Rocap G."/>
            <person name="Roy S.W."/>
            <person name="Sarai C."/>
            <person name="Schaack S."/>
            <person name="Shirato S."/>
            <person name="Slamovits C.H."/>
            <person name="Spencer D.F."/>
            <person name="Suzuki S."/>
            <person name="Worden A.Z."/>
            <person name="Zauner S."/>
            <person name="Barry K."/>
            <person name="Bell C."/>
            <person name="Bharti A.K."/>
            <person name="Crow J.A."/>
            <person name="Grimwood J."/>
            <person name="Kramer R."/>
            <person name="Lindquist E."/>
            <person name="Lucas S."/>
            <person name="Salamov A."/>
            <person name="McFadden G.I."/>
            <person name="Lane C.E."/>
            <person name="Keeling P.J."/>
            <person name="Gray M.W."/>
            <person name="Grigoriev I.V."/>
            <person name="Archibald J.M."/>
        </authorList>
    </citation>
    <scope>NUCLEOTIDE SEQUENCE</scope>
    <source>
        <strain evidence="1 3">CCMP2712</strain>
    </source>
</reference>
<dbReference type="PaxDb" id="55529-EKX49169"/>
<organism evidence="1">
    <name type="scientific">Guillardia theta (strain CCMP2712)</name>
    <name type="common">Cryptophyte</name>
    <dbReference type="NCBI Taxonomy" id="905079"/>
    <lineage>
        <taxon>Eukaryota</taxon>
        <taxon>Cryptophyceae</taxon>
        <taxon>Pyrenomonadales</taxon>
        <taxon>Geminigeraceae</taxon>
        <taxon>Guillardia</taxon>
    </lineage>
</organism>
<evidence type="ECO:0000313" key="3">
    <source>
        <dbReference type="Proteomes" id="UP000011087"/>
    </source>
</evidence>
<dbReference type="AlphaFoldDB" id="L1JLU5"/>
<reference evidence="2" key="3">
    <citation type="submission" date="2015-06" db="UniProtKB">
        <authorList>
            <consortium name="EnsemblProtists"/>
        </authorList>
    </citation>
    <scope>IDENTIFICATION</scope>
</reference>
<proteinExistence type="predicted"/>
<evidence type="ECO:0000313" key="1">
    <source>
        <dbReference type="EMBL" id="EKX49169.1"/>
    </source>
</evidence>
<dbReference type="EMBL" id="JH992983">
    <property type="protein sequence ID" value="EKX49169.1"/>
    <property type="molecule type" value="Genomic_DNA"/>
</dbReference>
<dbReference type="EnsemblProtists" id="EKX49169">
    <property type="protein sequence ID" value="EKX49169"/>
    <property type="gene ID" value="GUITHDRAFT_105243"/>
</dbReference>
<dbReference type="HOGENOM" id="CLU_2338003_0_0_1"/>
<name>L1JLU5_GUITC</name>
<dbReference type="RefSeq" id="XP_005836149.1">
    <property type="nucleotide sequence ID" value="XM_005836092.1"/>
</dbReference>
<protein>
    <submittedName>
        <fullName evidence="1 2">Uncharacterized protein</fullName>
    </submittedName>
</protein>
<accession>L1JLU5</accession>
<dbReference type="GeneID" id="17305840"/>
<sequence>MVGLEGDVVQVAAKESGHGFNARQVELSQVPFYTFRQMCIKSCSRGVFPYPLKAVEDCDSTLISSRYIDYQKSCTSNPANCALEQVGCRGIWKMDELM</sequence>